<keyword evidence="3" id="KW-1185">Reference proteome</keyword>
<organism evidence="2 3">
    <name type="scientific">Stephania yunnanensis</name>
    <dbReference type="NCBI Taxonomy" id="152371"/>
    <lineage>
        <taxon>Eukaryota</taxon>
        <taxon>Viridiplantae</taxon>
        <taxon>Streptophyta</taxon>
        <taxon>Embryophyta</taxon>
        <taxon>Tracheophyta</taxon>
        <taxon>Spermatophyta</taxon>
        <taxon>Magnoliopsida</taxon>
        <taxon>Ranunculales</taxon>
        <taxon>Menispermaceae</taxon>
        <taxon>Menispermoideae</taxon>
        <taxon>Cissampelideae</taxon>
        <taxon>Stephania</taxon>
    </lineage>
</organism>
<dbReference type="AlphaFoldDB" id="A0AAP0KWL0"/>
<evidence type="ECO:0000256" key="1">
    <source>
        <dbReference type="SAM" id="MobiDB-lite"/>
    </source>
</evidence>
<sequence length="83" mass="9159">MVQDLTFSRHEKSRSELKVTRCGRLQSLQGLPILTALQELELGPFSKASDCFPLLLGGDYDDDNGDEVASNSPPPPLPLRLTY</sequence>
<feature type="compositionally biased region" description="Pro residues" evidence="1">
    <location>
        <begin position="72"/>
        <end position="83"/>
    </location>
</feature>
<feature type="region of interest" description="Disordered" evidence="1">
    <location>
        <begin position="62"/>
        <end position="83"/>
    </location>
</feature>
<comment type="caution">
    <text evidence="2">The sequence shown here is derived from an EMBL/GenBank/DDBJ whole genome shotgun (WGS) entry which is preliminary data.</text>
</comment>
<evidence type="ECO:0000313" key="2">
    <source>
        <dbReference type="EMBL" id="KAK9159530.1"/>
    </source>
</evidence>
<name>A0AAP0KWL0_9MAGN</name>
<proteinExistence type="predicted"/>
<gene>
    <name evidence="2" type="ORF">Syun_005871</name>
</gene>
<dbReference type="Proteomes" id="UP001420932">
    <property type="component" value="Unassembled WGS sequence"/>
</dbReference>
<accession>A0AAP0KWL0</accession>
<reference evidence="2 3" key="1">
    <citation type="submission" date="2024-01" db="EMBL/GenBank/DDBJ databases">
        <title>Genome assemblies of Stephania.</title>
        <authorList>
            <person name="Yang L."/>
        </authorList>
    </citation>
    <scope>NUCLEOTIDE SEQUENCE [LARGE SCALE GENOMIC DNA]</scope>
    <source>
        <strain evidence="2">YNDBR</strain>
        <tissue evidence="2">Leaf</tissue>
    </source>
</reference>
<evidence type="ECO:0000313" key="3">
    <source>
        <dbReference type="Proteomes" id="UP001420932"/>
    </source>
</evidence>
<protein>
    <submittedName>
        <fullName evidence="2">Uncharacterized protein</fullName>
    </submittedName>
</protein>
<dbReference type="EMBL" id="JBBNAF010000003">
    <property type="protein sequence ID" value="KAK9159530.1"/>
    <property type="molecule type" value="Genomic_DNA"/>
</dbReference>